<reference evidence="2 3" key="1">
    <citation type="journal article" date="2021" name="Nat. Plants">
        <title>The Taxus genome provides insights into paclitaxel biosynthesis.</title>
        <authorList>
            <person name="Xiong X."/>
            <person name="Gou J."/>
            <person name="Liao Q."/>
            <person name="Li Y."/>
            <person name="Zhou Q."/>
            <person name="Bi G."/>
            <person name="Li C."/>
            <person name="Du R."/>
            <person name="Wang X."/>
            <person name="Sun T."/>
            <person name="Guo L."/>
            <person name="Liang H."/>
            <person name="Lu P."/>
            <person name="Wu Y."/>
            <person name="Zhang Z."/>
            <person name="Ro D.K."/>
            <person name="Shang Y."/>
            <person name="Huang S."/>
            <person name="Yan J."/>
        </authorList>
    </citation>
    <scope>NUCLEOTIDE SEQUENCE [LARGE SCALE GENOMIC DNA]</scope>
    <source>
        <strain evidence="2">Ta-2019</strain>
    </source>
</reference>
<accession>A0AA38GVY7</accession>
<evidence type="ECO:0000313" key="2">
    <source>
        <dbReference type="EMBL" id="KAH9329993.1"/>
    </source>
</evidence>
<sequence>MANIPSFTSCTHLKENTLCFQWKKASKTRGFFLVAATTTVMPCGNTLDLIEQEQNMETDGLGNWGSSYSEDEKEIEPKEAIRRMRISKANKGKVPWNKGRKHSPETLVRIKERTKQAMQNPQGDVMKEVGFVLGNSTIFSIAYYSMHRELDMKVTIHPCVELTFELADQTEAVSSTSLPSIIRKFSQSWKPFMISWKPVFGILKHPHPGKISGTPKEQMEISGKHFH</sequence>
<comment type="caution">
    <text evidence="2">The sequence shown here is derived from an EMBL/GenBank/DDBJ whole genome shotgun (WGS) entry which is preliminary data.</text>
</comment>
<name>A0AA38GVY7_TAXCH</name>
<dbReference type="PANTHER" id="PTHR34199">
    <property type="entry name" value="NUMOD3 MOTIF FAMILY PROTEIN, EXPRESSED"/>
    <property type="match status" value="1"/>
</dbReference>
<dbReference type="AlphaFoldDB" id="A0AA38GVY7"/>
<evidence type="ECO:0000313" key="3">
    <source>
        <dbReference type="Proteomes" id="UP000824469"/>
    </source>
</evidence>
<dbReference type="InterPro" id="IPR003611">
    <property type="entry name" value="NUMOD3"/>
</dbReference>
<feature type="domain" description="Nuclease associated modular" evidence="1">
    <location>
        <begin position="84"/>
        <end position="109"/>
    </location>
</feature>
<dbReference type="Proteomes" id="UP000824469">
    <property type="component" value="Unassembled WGS sequence"/>
</dbReference>
<proteinExistence type="predicted"/>
<dbReference type="PANTHER" id="PTHR34199:SF2">
    <property type="entry name" value="NUMOD3 MOTIF FAMILY PROTEIN, EXPRESSED"/>
    <property type="match status" value="1"/>
</dbReference>
<protein>
    <recommendedName>
        <fullName evidence="1">Nuclease associated modular domain-containing protein</fullName>
    </recommendedName>
</protein>
<evidence type="ECO:0000259" key="1">
    <source>
        <dbReference type="Pfam" id="PF07460"/>
    </source>
</evidence>
<dbReference type="Pfam" id="PF07460">
    <property type="entry name" value="NUMOD3"/>
    <property type="match status" value="1"/>
</dbReference>
<dbReference type="EMBL" id="JAHRHJ020000001">
    <property type="protein sequence ID" value="KAH9329993.1"/>
    <property type="molecule type" value="Genomic_DNA"/>
</dbReference>
<dbReference type="GO" id="GO:0003677">
    <property type="term" value="F:DNA binding"/>
    <property type="evidence" value="ECO:0007669"/>
    <property type="project" value="InterPro"/>
</dbReference>
<organism evidence="2 3">
    <name type="scientific">Taxus chinensis</name>
    <name type="common">Chinese yew</name>
    <name type="synonym">Taxus wallichiana var. chinensis</name>
    <dbReference type="NCBI Taxonomy" id="29808"/>
    <lineage>
        <taxon>Eukaryota</taxon>
        <taxon>Viridiplantae</taxon>
        <taxon>Streptophyta</taxon>
        <taxon>Embryophyta</taxon>
        <taxon>Tracheophyta</taxon>
        <taxon>Spermatophyta</taxon>
        <taxon>Pinopsida</taxon>
        <taxon>Pinidae</taxon>
        <taxon>Conifers II</taxon>
        <taxon>Cupressales</taxon>
        <taxon>Taxaceae</taxon>
        <taxon>Taxus</taxon>
    </lineage>
</organism>
<gene>
    <name evidence="2" type="ORF">KI387_002101</name>
</gene>
<keyword evidence="3" id="KW-1185">Reference proteome</keyword>